<sequence length="70" mass="8080">MSDLSVFHHLMSRSPSTTTPPRRSLMVDETRPAVVAVAVVRRRQGQTWRLEEARRGTHGRLFFLGLNFFL</sequence>
<keyword evidence="4" id="KW-1185">Reference proteome</keyword>
<reference evidence="3 4" key="1">
    <citation type="submission" date="2021-03" db="EMBL/GenBank/DDBJ databases">
        <authorList>
            <person name="King G.J."/>
            <person name="Bancroft I."/>
            <person name="Baten A."/>
            <person name="Bloomfield J."/>
            <person name="Borpatragohain P."/>
            <person name="He Z."/>
            <person name="Irish N."/>
            <person name="Irwin J."/>
            <person name="Liu K."/>
            <person name="Mauleon R.P."/>
            <person name="Moore J."/>
            <person name="Morris R."/>
            <person name="Ostergaard L."/>
            <person name="Wang B."/>
            <person name="Wells R."/>
        </authorList>
    </citation>
    <scope>NUCLEOTIDE SEQUENCE [LARGE SCALE GENOMIC DNA]</scope>
    <source>
        <strain evidence="3">R-o-18</strain>
        <tissue evidence="3">Leaf</tissue>
    </source>
</reference>
<protein>
    <submittedName>
        <fullName evidence="3">Uncharacterized protein</fullName>
    </submittedName>
</protein>
<dbReference type="EMBL" id="JADBGQ010000002">
    <property type="protein sequence ID" value="KAG5411249.1"/>
    <property type="molecule type" value="Genomic_DNA"/>
</dbReference>
<feature type="compositionally biased region" description="Low complexity" evidence="1">
    <location>
        <begin position="12"/>
        <end position="24"/>
    </location>
</feature>
<evidence type="ECO:0000256" key="1">
    <source>
        <dbReference type="SAM" id="MobiDB-lite"/>
    </source>
</evidence>
<evidence type="ECO:0000313" key="3">
    <source>
        <dbReference type="EMBL" id="KAG5411249.1"/>
    </source>
</evidence>
<dbReference type="Proteomes" id="UP000823674">
    <property type="component" value="Chromosome A09"/>
</dbReference>
<comment type="caution">
    <text evidence="3">The sequence shown here is derived from an EMBL/GenBank/DDBJ whole genome shotgun (WGS) entry which is preliminary data.</text>
</comment>
<dbReference type="EMBL" id="JADBGQ010000008">
    <property type="protein sequence ID" value="KAG5382449.1"/>
    <property type="molecule type" value="Genomic_DNA"/>
</dbReference>
<dbReference type="Proteomes" id="UP000823674">
    <property type="component" value="Chromosome A02"/>
</dbReference>
<accession>A0ABQ7NK85</accession>
<feature type="region of interest" description="Disordered" evidence="1">
    <location>
        <begin position="1"/>
        <end position="24"/>
    </location>
</feature>
<gene>
    <name evidence="3" type="primary">A02g509910.1_BraROA</name>
    <name evidence="2" type="synonym">A09g501750.1_BraROA</name>
    <name evidence="3" type="ORF">IGI04_007568</name>
    <name evidence="2" type="ORF">IGI04_033919</name>
</gene>
<proteinExistence type="predicted"/>
<evidence type="ECO:0000313" key="4">
    <source>
        <dbReference type="Proteomes" id="UP000823674"/>
    </source>
</evidence>
<evidence type="ECO:0000313" key="2">
    <source>
        <dbReference type="EMBL" id="KAG5382449.1"/>
    </source>
</evidence>
<name>A0ABQ7NK85_BRACM</name>
<organism evidence="3 4">
    <name type="scientific">Brassica rapa subsp. trilocularis</name>
    <dbReference type="NCBI Taxonomy" id="1813537"/>
    <lineage>
        <taxon>Eukaryota</taxon>
        <taxon>Viridiplantae</taxon>
        <taxon>Streptophyta</taxon>
        <taxon>Embryophyta</taxon>
        <taxon>Tracheophyta</taxon>
        <taxon>Spermatophyta</taxon>
        <taxon>Magnoliopsida</taxon>
        <taxon>eudicotyledons</taxon>
        <taxon>Gunneridae</taxon>
        <taxon>Pentapetalae</taxon>
        <taxon>rosids</taxon>
        <taxon>malvids</taxon>
        <taxon>Brassicales</taxon>
        <taxon>Brassicaceae</taxon>
        <taxon>Brassiceae</taxon>
        <taxon>Brassica</taxon>
    </lineage>
</organism>